<comment type="caution">
    <text evidence="1">The sequence shown here is derived from an EMBL/GenBank/DDBJ whole genome shotgun (WGS) entry which is preliminary data.</text>
</comment>
<protein>
    <submittedName>
        <fullName evidence="1">Uncharacterized protein</fullName>
    </submittedName>
</protein>
<keyword evidence="2" id="KW-1185">Reference proteome</keyword>
<gene>
    <name evidence="1" type="ORF">Vadar_019990</name>
</gene>
<name>A0ACB7XBN4_9ERIC</name>
<evidence type="ECO:0000313" key="1">
    <source>
        <dbReference type="EMBL" id="KAH7837945.1"/>
    </source>
</evidence>
<evidence type="ECO:0000313" key="2">
    <source>
        <dbReference type="Proteomes" id="UP000828048"/>
    </source>
</evidence>
<organism evidence="1 2">
    <name type="scientific">Vaccinium darrowii</name>
    <dbReference type="NCBI Taxonomy" id="229202"/>
    <lineage>
        <taxon>Eukaryota</taxon>
        <taxon>Viridiplantae</taxon>
        <taxon>Streptophyta</taxon>
        <taxon>Embryophyta</taxon>
        <taxon>Tracheophyta</taxon>
        <taxon>Spermatophyta</taxon>
        <taxon>Magnoliopsida</taxon>
        <taxon>eudicotyledons</taxon>
        <taxon>Gunneridae</taxon>
        <taxon>Pentapetalae</taxon>
        <taxon>asterids</taxon>
        <taxon>Ericales</taxon>
        <taxon>Ericaceae</taxon>
        <taxon>Vaccinioideae</taxon>
        <taxon>Vaccinieae</taxon>
        <taxon>Vaccinium</taxon>
    </lineage>
</organism>
<dbReference type="EMBL" id="CM037156">
    <property type="protein sequence ID" value="KAH7837945.1"/>
    <property type="molecule type" value="Genomic_DNA"/>
</dbReference>
<proteinExistence type="predicted"/>
<sequence length="110" mass="12051">MAITRNNGEDSSNRTNGNPDLAQLMQAFITALNANRPPPNNINRGPMSRAQALNEFCKRRPPVFHGEPNPTLAEAWLKEIKVILSTLGVNQDNHRVALAAYQLHGTGASH</sequence>
<dbReference type="Proteomes" id="UP000828048">
    <property type="component" value="Chromosome 6"/>
</dbReference>
<accession>A0ACB7XBN4</accession>
<reference evidence="1 2" key="1">
    <citation type="journal article" date="2021" name="Hortic Res">
        <title>High-quality reference genome and annotation aids understanding of berry development for evergreen blueberry (Vaccinium darrowii).</title>
        <authorList>
            <person name="Yu J."/>
            <person name="Hulse-Kemp A.M."/>
            <person name="Babiker E."/>
            <person name="Staton M."/>
        </authorList>
    </citation>
    <scope>NUCLEOTIDE SEQUENCE [LARGE SCALE GENOMIC DNA]</scope>
    <source>
        <strain evidence="2">cv. NJ 8807/NJ 8810</strain>
        <tissue evidence="1">Young leaf</tissue>
    </source>
</reference>